<name>A0A9X9LF15_GULGU</name>
<proteinExistence type="predicted"/>
<dbReference type="EMBL" id="CYRY02001896">
    <property type="protein sequence ID" value="VCW66566.1"/>
    <property type="molecule type" value="Genomic_DNA"/>
</dbReference>
<evidence type="ECO:0000256" key="1">
    <source>
        <dbReference type="SAM" id="MobiDB-lite"/>
    </source>
</evidence>
<gene>
    <name evidence="2" type="ORF">BN2614_LOCUS1</name>
</gene>
<reference evidence="2 3" key="1">
    <citation type="submission" date="2018-10" db="EMBL/GenBank/DDBJ databases">
        <authorList>
            <person name="Ekblom R."/>
            <person name="Jareborg N."/>
        </authorList>
    </citation>
    <scope>NUCLEOTIDE SEQUENCE [LARGE SCALE GENOMIC DNA]</scope>
    <source>
        <tissue evidence="2">Muscle</tissue>
    </source>
</reference>
<evidence type="ECO:0000313" key="3">
    <source>
        <dbReference type="Proteomes" id="UP000269945"/>
    </source>
</evidence>
<sequence length="92" mass="9858">QGQPPAALSRELGLHLRCLWGCTEGRGILQNLGEGSGVPQLPTTALPEGKRGSGRLISGPRPHSRDVLLLSHLFSSSRFRFTGDSPGPTPRY</sequence>
<feature type="region of interest" description="Disordered" evidence="1">
    <location>
        <begin position="32"/>
        <end position="61"/>
    </location>
</feature>
<comment type="caution">
    <text evidence="2">The sequence shown here is derived from an EMBL/GenBank/DDBJ whole genome shotgun (WGS) entry which is preliminary data.</text>
</comment>
<dbReference type="Proteomes" id="UP000269945">
    <property type="component" value="Unassembled WGS sequence"/>
</dbReference>
<evidence type="ECO:0000313" key="2">
    <source>
        <dbReference type="EMBL" id="VCW66566.1"/>
    </source>
</evidence>
<accession>A0A9X9LF15</accession>
<keyword evidence="3" id="KW-1185">Reference proteome</keyword>
<feature type="non-terminal residue" evidence="2">
    <location>
        <position position="1"/>
    </location>
</feature>
<dbReference type="AlphaFoldDB" id="A0A9X9LF15"/>
<protein>
    <submittedName>
        <fullName evidence="2">Uncharacterized protein</fullName>
    </submittedName>
</protein>
<organism evidence="2 3">
    <name type="scientific">Gulo gulo</name>
    <name type="common">Wolverine</name>
    <name type="synonym">Gluton</name>
    <dbReference type="NCBI Taxonomy" id="48420"/>
    <lineage>
        <taxon>Eukaryota</taxon>
        <taxon>Metazoa</taxon>
        <taxon>Chordata</taxon>
        <taxon>Craniata</taxon>
        <taxon>Vertebrata</taxon>
        <taxon>Euteleostomi</taxon>
        <taxon>Mammalia</taxon>
        <taxon>Eutheria</taxon>
        <taxon>Laurasiatheria</taxon>
        <taxon>Carnivora</taxon>
        <taxon>Caniformia</taxon>
        <taxon>Musteloidea</taxon>
        <taxon>Mustelidae</taxon>
        <taxon>Guloninae</taxon>
        <taxon>Gulo</taxon>
    </lineage>
</organism>